<protein>
    <submittedName>
        <fullName evidence="1">Uncharacterized protein</fullName>
    </submittedName>
</protein>
<accession>A0A834NCQ9</accession>
<organism evidence="1 2">
    <name type="scientific">Vespula vulgaris</name>
    <name type="common">Yellow jacket</name>
    <name type="synonym">Wasp</name>
    <dbReference type="NCBI Taxonomy" id="7454"/>
    <lineage>
        <taxon>Eukaryota</taxon>
        <taxon>Metazoa</taxon>
        <taxon>Ecdysozoa</taxon>
        <taxon>Arthropoda</taxon>
        <taxon>Hexapoda</taxon>
        <taxon>Insecta</taxon>
        <taxon>Pterygota</taxon>
        <taxon>Neoptera</taxon>
        <taxon>Endopterygota</taxon>
        <taxon>Hymenoptera</taxon>
        <taxon>Apocrita</taxon>
        <taxon>Aculeata</taxon>
        <taxon>Vespoidea</taxon>
        <taxon>Vespidae</taxon>
        <taxon>Vespinae</taxon>
        <taxon>Vespula</taxon>
    </lineage>
</organism>
<sequence>MNGKGMSPDELVERNECSEGRIAEVLQAKGSRRLWYKAKNTAAVSRARRKQEHEFPDGMGNSCAVEGPRMASGWVSVHEYYDVKRMVIENMREALRVVKGRVNVNLDKDVLKSNCLICLEHQPSQTYKATSHTVNGGDRMQTGSRC</sequence>
<comment type="caution">
    <text evidence="1">The sequence shown here is derived from an EMBL/GenBank/DDBJ whole genome shotgun (WGS) entry which is preliminary data.</text>
</comment>
<evidence type="ECO:0000313" key="1">
    <source>
        <dbReference type="EMBL" id="KAF7402663.1"/>
    </source>
</evidence>
<reference evidence="1" key="1">
    <citation type="journal article" date="2020" name="G3 (Bethesda)">
        <title>High-Quality Assemblies for Three Invasive Social Wasps from the &lt;i&gt;Vespula&lt;/i&gt; Genus.</title>
        <authorList>
            <person name="Harrop T.W.R."/>
            <person name="Guhlin J."/>
            <person name="McLaughlin G.M."/>
            <person name="Permina E."/>
            <person name="Stockwell P."/>
            <person name="Gilligan J."/>
            <person name="Le Lec M.F."/>
            <person name="Gruber M.A.M."/>
            <person name="Quinn O."/>
            <person name="Lovegrove M."/>
            <person name="Duncan E.J."/>
            <person name="Remnant E.J."/>
            <person name="Van Eeckhoven J."/>
            <person name="Graham B."/>
            <person name="Knapp R.A."/>
            <person name="Langford K.W."/>
            <person name="Kronenberg Z."/>
            <person name="Press M.O."/>
            <person name="Eacker S.M."/>
            <person name="Wilson-Rankin E.E."/>
            <person name="Purcell J."/>
            <person name="Lester P.J."/>
            <person name="Dearden P.K."/>
        </authorList>
    </citation>
    <scope>NUCLEOTIDE SEQUENCE</scope>
    <source>
        <strain evidence="1">Marl-1</strain>
    </source>
</reference>
<dbReference type="Proteomes" id="UP000614350">
    <property type="component" value="Unassembled WGS sequence"/>
</dbReference>
<dbReference type="AlphaFoldDB" id="A0A834NCQ9"/>
<keyword evidence="2" id="KW-1185">Reference proteome</keyword>
<evidence type="ECO:0000313" key="2">
    <source>
        <dbReference type="Proteomes" id="UP000614350"/>
    </source>
</evidence>
<gene>
    <name evidence="1" type="ORF">HZH66_004930</name>
</gene>
<proteinExistence type="predicted"/>
<dbReference type="EMBL" id="JACSEA010000004">
    <property type="protein sequence ID" value="KAF7402663.1"/>
    <property type="molecule type" value="Genomic_DNA"/>
</dbReference>
<name>A0A834NCQ9_VESVU</name>